<comment type="function">
    <text evidence="8">Transfers the 4'-phosphopantetheine moiety from coenzyme A to a Ser of acyl-carrier-protein.</text>
</comment>
<evidence type="ECO:0000313" key="11">
    <source>
        <dbReference type="Proteomes" id="UP000552097"/>
    </source>
</evidence>
<accession>A0A7W9LZL9</accession>
<evidence type="ECO:0000256" key="5">
    <source>
        <dbReference type="ARBA" id="ARBA00022842"/>
    </source>
</evidence>
<dbReference type="RefSeq" id="WP_184918167.1">
    <property type="nucleotide sequence ID" value="NZ_JACHMO010000001.1"/>
</dbReference>
<evidence type="ECO:0000256" key="4">
    <source>
        <dbReference type="ARBA" id="ARBA00022832"/>
    </source>
</evidence>
<keyword evidence="3 8" id="KW-0479">Metal-binding</keyword>
<dbReference type="GO" id="GO:0000287">
    <property type="term" value="F:magnesium ion binding"/>
    <property type="evidence" value="ECO:0007669"/>
    <property type="project" value="UniProtKB-UniRule"/>
</dbReference>
<evidence type="ECO:0000259" key="9">
    <source>
        <dbReference type="Pfam" id="PF01648"/>
    </source>
</evidence>
<keyword evidence="7 8" id="KW-0275">Fatty acid biosynthesis</keyword>
<keyword evidence="5 8" id="KW-0460">Magnesium</keyword>
<evidence type="ECO:0000313" key="10">
    <source>
        <dbReference type="EMBL" id="MBB5801837.1"/>
    </source>
</evidence>
<dbReference type="GO" id="GO:0006633">
    <property type="term" value="P:fatty acid biosynthetic process"/>
    <property type="evidence" value="ECO:0007669"/>
    <property type="project" value="UniProtKB-UniRule"/>
</dbReference>
<dbReference type="AlphaFoldDB" id="A0A7W9LZL9"/>
<feature type="binding site" evidence="8">
    <location>
        <position position="58"/>
    </location>
    <ligand>
        <name>Mg(2+)</name>
        <dbReference type="ChEBI" id="CHEBI:18420"/>
    </ligand>
</feature>
<organism evidence="10 11">
    <name type="scientific">Saccharothrix ecbatanensis</name>
    <dbReference type="NCBI Taxonomy" id="1105145"/>
    <lineage>
        <taxon>Bacteria</taxon>
        <taxon>Bacillati</taxon>
        <taxon>Actinomycetota</taxon>
        <taxon>Actinomycetes</taxon>
        <taxon>Pseudonocardiales</taxon>
        <taxon>Pseudonocardiaceae</taxon>
        <taxon>Saccharothrix</taxon>
    </lineage>
</organism>
<dbReference type="EMBL" id="JACHMO010000001">
    <property type="protein sequence ID" value="MBB5801837.1"/>
    <property type="molecule type" value="Genomic_DNA"/>
</dbReference>
<name>A0A7W9LZL9_9PSEU</name>
<comment type="catalytic activity">
    <reaction evidence="8">
        <text>apo-[ACP] + CoA = holo-[ACP] + adenosine 3',5'-bisphosphate + H(+)</text>
        <dbReference type="Rhea" id="RHEA:12068"/>
        <dbReference type="Rhea" id="RHEA-COMP:9685"/>
        <dbReference type="Rhea" id="RHEA-COMP:9690"/>
        <dbReference type="ChEBI" id="CHEBI:15378"/>
        <dbReference type="ChEBI" id="CHEBI:29999"/>
        <dbReference type="ChEBI" id="CHEBI:57287"/>
        <dbReference type="ChEBI" id="CHEBI:58343"/>
        <dbReference type="ChEBI" id="CHEBI:64479"/>
        <dbReference type="EC" id="2.7.8.7"/>
    </reaction>
</comment>
<keyword evidence="8" id="KW-0963">Cytoplasm</keyword>
<dbReference type="GO" id="GO:0008897">
    <property type="term" value="F:holo-[acyl-carrier-protein] synthase activity"/>
    <property type="evidence" value="ECO:0007669"/>
    <property type="project" value="UniProtKB-UniRule"/>
</dbReference>
<evidence type="ECO:0000256" key="6">
    <source>
        <dbReference type="ARBA" id="ARBA00023098"/>
    </source>
</evidence>
<dbReference type="GO" id="GO:0005737">
    <property type="term" value="C:cytoplasm"/>
    <property type="evidence" value="ECO:0007669"/>
    <property type="project" value="UniProtKB-SubCell"/>
</dbReference>
<feature type="binding site" evidence="8">
    <location>
        <position position="10"/>
    </location>
    <ligand>
        <name>Mg(2+)</name>
        <dbReference type="ChEBI" id="CHEBI:18420"/>
    </ligand>
</feature>
<keyword evidence="4 8" id="KW-0276">Fatty acid metabolism</keyword>
<dbReference type="NCBIfam" id="TIGR00516">
    <property type="entry name" value="acpS"/>
    <property type="match status" value="1"/>
</dbReference>
<dbReference type="InterPro" id="IPR037143">
    <property type="entry name" value="4-PPantetheinyl_Trfase_dom_sf"/>
</dbReference>
<feature type="domain" description="4'-phosphopantetheinyl transferase" evidence="9">
    <location>
        <begin position="6"/>
        <end position="105"/>
    </location>
</feature>
<sequence length="134" mass="14378">MTFRLGVGVDLIPVRRVRKLLDDNPQAEADIFTERERAYCSAKRHPYPHFACRFAGKEAVLKALGTGLGPHMRWTDVEIVNAPLGRPGATLSGAVRAAADRLGMSTMELSLSHSGGFAIAQAVLVFEGGPCVST</sequence>
<keyword evidence="1 8" id="KW-0444">Lipid biosynthesis</keyword>
<evidence type="ECO:0000256" key="7">
    <source>
        <dbReference type="ARBA" id="ARBA00023160"/>
    </source>
</evidence>
<dbReference type="EC" id="2.7.8.7" evidence="8"/>
<proteinExistence type="inferred from homology"/>
<comment type="subcellular location">
    <subcellularLocation>
        <location evidence="8">Cytoplasm</location>
    </subcellularLocation>
</comment>
<dbReference type="Gene3D" id="3.90.470.20">
    <property type="entry name" value="4'-phosphopantetheinyl transferase domain"/>
    <property type="match status" value="1"/>
</dbReference>
<keyword evidence="2 8" id="KW-0808">Transferase</keyword>
<evidence type="ECO:0000256" key="8">
    <source>
        <dbReference type="HAMAP-Rule" id="MF_00101"/>
    </source>
</evidence>
<dbReference type="SUPFAM" id="SSF56214">
    <property type="entry name" value="4'-phosphopantetheinyl transferase"/>
    <property type="match status" value="1"/>
</dbReference>
<reference evidence="10 11" key="1">
    <citation type="submission" date="2020-08" db="EMBL/GenBank/DDBJ databases">
        <title>Sequencing the genomes of 1000 actinobacteria strains.</title>
        <authorList>
            <person name="Klenk H.-P."/>
        </authorList>
    </citation>
    <scope>NUCLEOTIDE SEQUENCE [LARGE SCALE GENOMIC DNA]</scope>
    <source>
        <strain evidence="10 11">DSM 45486</strain>
    </source>
</reference>
<dbReference type="InterPro" id="IPR002582">
    <property type="entry name" value="ACPS"/>
</dbReference>
<dbReference type="InterPro" id="IPR008278">
    <property type="entry name" value="4-PPantetheinyl_Trfase_dom"/>
</dbReference>
<evidence type="ECO:0000256" key="1">
    <source>
        <dbReference type="ARBA" id="ARBA00022516"/>
    </source>
</evidence>
<dbReference type="NCBIfam" id="TIGR00556">
    <property type="entry name" value="pantethn_trn"/>
    <property type="match status" value="1"/>
</dbReference>
<comment type="caution">
    <text evidence="10">The sequence shown here is derived from an EMBL/GenBank/DDBJ whole genome shotgun (WGS) entry which is preliminary data.</text>
</comment>
<dbReference type="Proteomes" id="UP000552097">
    <property type="component" value="Unassembled WGS sequence"/>
</dbReference>
<keyword evidence="11" id="KW-1185">Reference proteome</keyword>
<comment type="similarity">
    <text evidence="8">Belongs to the P-Pant transferase superfamily. AcpS family.</text>
</comment>
<protein>
    <recommendedName>
        <fullName evidence="8">Holo-[acyl-carrier-protein] synthase</fullName>
        <shortName evidence="8">Holo-ACP synthase</shortName>
        <ecNumber evidence="8">2.7.8.7</ecNumber>
    </recommendedName>
    <alternativeName>
        <fullName evidence="8">4'-phosphopantetheinyl transferase AcpS</fullName>
    </alternativeName>
</protein>
<comment type="cofactor">
    <cofactor evidence="8">
        <name>Mg(2+)</name>
        <dbReference type="ChEBI" id="CHEBI:18420"/>
    </cofactor>
</comment>
<dbReference type="InterPro" id="IPR004568">
    <property type="entry name" value="Ppantetheine-prot_Trfase_dom"/>
</dbReference>
<gene>
    <name evidence="8" type="primary">acpS</name>
    <name evidence="10" type="ORF">F4560_001605</name>
</gene>
<evidence type="ECO:0000256" key="2">
    <source>
        <dbReference type="ARBA" id="ARBA00022679"/>
    </source>
</evidence>
<keyword evidence="6 8" id="KW-0443">Lipid metabolism</keyword>
<dbReference type="HAMAP" id="MF_00101">
    <property type="entry name" value="AcpS"/>
    <property type="match status" value="1"/>
</dbReference>
<evidence type="ECO:0000256" key="3">
    <source>
        <dbReference type="ARBA" id="ARBA00022723"/>
    </source>
</evidence>
<dbReference type="Pfam" id="PF01648">
    <property type="entry name" value="ACPS"/>
    <property type="match status" value="1"/>
</dbReference>